<keyword evidence="3" id="KW-1185">Reference proteome</keyword>
<evidence type="ECO:0000313" key="3">
    <source>
        <dbReference type="Proteomes" id="UP000620633"/>
    </source>
</evidence>
<dbReference type="Proteomes" id="UP000620633">
    <property type="component" value="Unassembled WGS sequence"/>
</dbReference>
<feature type="region of interest" description="Disordered" evidence="1">
    <location>
        <begin position="1"/>
        <end position="24"/>
    </location>
</feature>
<feature type="compositionally biased region" description="Basic and acidic residues" evidence="1">
    <location>
        <begin position="1"/>
        <end position="14"/>
    </location>
</feature>
<gene>
    <name evidence="2" type="ORF">GCM10008961_09470</name>
</gene>
<proteinExistence type="predicted"/>
<dbReference type="EMBL" id="BMQO01000002">
    <property type="protein sequence ID" value="GGS19973.1"/>
    <property type="molecule type" value="Genomic_DNA"/>
</dbReference>
<evidence type="ECO:0000256" key="1">
    <source>
        <dbReference type="SAM" id="MobiDB-lite"/>
    </source>
</evidence>
<organism evidence="2 3">
    <name type="scientific">Deinococcus knuensis</name>
    <dbReference type="NCBI Taxonomy" id="1837380"/>
    <lineage>
        <taxon>Bacteria</taxon>
        <taxon>Thermotogati</taxon>
        <taxon>Deinococcota</taxon>
        <taxon>Deinococci</taxon>
        <taxon>Deinococcales</taxon>
        <taxon>Deinococcaceae</taxon>
        <taxon>Deinococcus</taxon>
    </lineage>
</organism>
<evidence type="ECO:0000313" key="2">
    <source>
        <dbReference type="EMBL" id="GGS19973.1"/>
    </source>
</evidence>
<comment type="caution">
    <text evidence="2">The sequence shown here is derived from an EMBL/GenBank/DDBJ whole genome shotgun (WGS) entry which is preliminary data.</text>
</comment>
<accession>A0ABQ2SCH8</accession>
<sequence length="49" mass="5370">MRQKGPRDAEERNRATLTPKSGDMAQIEGAGISGWRLLDDRGVILKCDG</sequence>
<protein>
    <submittedName>
        <fullName evidence="2">Uncharacterized protein</fullName>
    </submittedName>
</protein>
<reference evidence="3" key="1">
    <citation type="journal article" date="2019" name="Int. J. Syst. Evol. Microbiol.">
        <title>The Global Catalogue of Microorganisms (GCM) 10K type strain sequencing project: providing services to taxonomists for standard genome sequencing and annotation.</title>
        <authorList>
            <consortium name="The Broad Institute Genomics Platform"/>
            <consortium name="The Broad Institute Genome Sequencing Center for Infectious Disease"/>
            <person name="Wu L."/>
            <person name="Ma J."/>
        </authorList>
    </citation>
    <scope>NUCLEOTIDE SEQUENCE [LARGE SCALE GENOMIC DNA]</scope>
    <source>
        <strain evidence="3">JCM 31406</strain>
    </source>
</reference>
<name>A0ABQ2SCH8_9DEIO</name>